<feature type="region of interest" description="Disordered" evidence="5">
    <location>
        <begin position="233"/>
        <end position="284"/>
    </location>
</feature>
<keyword evidence="3" id="KW-0064">Aspartyl protease</keyword>
<keyword evidence="2" id="KW-0479">Metal-binding</keyword>
<dbReference type="InterPro" id="IPR036397">
    <property type="entry name" value="RNaseH_sf"/>
</dbReference>
<dbReference type="SUPFAM" id="SSF56672">
    <property type="entry name" value="DNA/RNA polymerases"/>
    <property type="match status" value="1"/>
</dbReference>
<feature type="compositionally biased region" description="Basic and acidic residues" evidence="5">
    <location>
        <begin position="1"/>
        <end position="18"/>
    </location>
</feature>
<dbReference type="InterPro" id="IPR013103">
    <property type="entry name" value="RVT_2"/>
</dbReference>
<keyword evidence="1" id="KW-0645">Protease</keyword>
<evidence type="ECO:0000259" key="6">
    <source>
        <dbReference type="PROSITE" id="PS50994"/>
    </source>
</evidence>
<evidence type="ECO:0000313" key="7">
    <source>
        <dbReference type="EMBL" id="PNX92788.1"/>
    </source>
</evidence>
<dbReference type="Proteomes" id="UP000236291">
    <property type="component" value="Unassembled WGS sequence"/>
</dbReference>
<dbReference type="GO" id="GO:0004190">
    <property type="term" value="F:aspartic-type endopeptidase activity"/>
    <property type="evidence" value="ECO:0007669"/>
    <property type="project" value="UniProtKB-KW"/>
</dbReference>
<dbReference type="Pfam" id="PF00665">
    <property type="entry name" value="rve"/>
    <property type="match status" value="1"/>
</dbReference>
<dbReference type="PANTHER" id="PTHR42648:SF22">
    <property type="entry name" value="REVERSE TRANSCRIPTASE TY1_COPIA-TYPE DOMAIN-CONTAINING PROTEIN"/>
    <property type="match status" value="1"/>
</dbReference>
<evidence type="ECO:0000256" key="5">
    <source>
        <dbReference type="SAM" id="MobiDB-lite"/>
    </source>
</evidence>
<dbReference type="GO" id="GO:0046872">
    <property type="term" value="F:metal ion binding"/>
    <property type="evidence" value="ECO:0007669"/>
    <property type="project" value="UniProtKB-KW"/>
</dbReference>
<dbReference type="InterPro" id="IPR054722">
    <property type="entry name" value="PolX-like_BBD"/>
</dbReference>
<reference evidence="7 8" key="2">
    <citation type="journal article" date="2017" name="Front. Plant Sci.">
        <title>Gene Classification and Mining of Molecular Markers Useful in Red Clover (Trifolium pratense) Breeding.</title>
        <authorList>
            <person name="Istvanek J."/>
            <person name="Dluhosova J."/>
            <person name="Dluhos P."/>
            <person name="Patkova L."/>
            <person name="Nedelnik J."/>
            <person name="Repkova J."/>
        </authorList>
    </citation>
    <scope>NUCLEOTIDE SEQUENCE [LARGE SCALE GENOMIC DNA]</scope>
    <source>
        <strain evidence="8">cv. Tatra</strain>
        <tissue evidence="7">Young leaves</tissue>
    </source>
</reference>
<feature type="region of interest" description="Disordered" evidence="5">
    <location>
        <begin position="818"/>
        <end position="953"/>
    </location>
</feature>
<dbReference type="Pfam" id="PF14223">
    <property type="entry name" value="Retrotran_gag_2"/>
    <property type="match status" value="1"/>
</dbReference>
<feature type="compositionally biased region" description="Polar residues" evidence="5">
    <location>
        <begin position="870"/>
        <end position="886"/>
    </location>
</feature>
<accession>A0A2K3MPN6</accession>
<dbReference type="PROSITE" id="PS50994">
    <property type="entry name" value="INTEGRASE"/>
    <property type="match status" value="1"/>
</dbReference>
<dbReference type="InterPro" id="IPR043502">
    <property type="entry name" value="DNA/RNA_pol_sf"/>
</dbReference>
<dbReference type="GO" id="GO:0003676">
    <property type="term" value="F:nucleic acid binding"/>
    <property type="evidence" value="ECO:0007669"/>
    <property type="project" value="InterPro"/>
</dbReference>
<dbReference type="SUPFAM" id="SSF53098">
    <property type="entry name" value="Ribonuclease H-like"/>
    <property type="match status" value="1"/>
</dbReference>
<gene>
    <name evidence="7" type="ORF">L195_g015929</name>
</gene>
<dbReference type="InterPro" id="IPR012337">
    <property type="entry name" value="RNaseH-like_sf"/>
</dbReference>
<comment type="caution">
    <text evidence="7">The sequence shown here is derived from an EMBL/GenBank/DDBJ whole genome shotgun (WGS) entry which is preliminary data.</text>
</comment>
<dbReference type="InterPro" id="IPR001584">
    <property type="entry name" value="Integrase_cat-core"/>
</dbReference>
<evidence type="ECO:0000256" key="1">
    <source>
        <dbReference type="ARBA" id="ARBA00022670"/>
    </source>
</evidence>
<dbReference type="EMBL" id="ASHM01010909">
    <property type="protein sequence ID" value="PNX92788.1"/>
    <property type="molecule type" value="Genomic_DNA"/>
</dbReference>
<dbReference type="Gene3D" id="3.30.420.10">
    <property type="entry name" value="Ribonuclease H-like superfamily/Ribonuclease H"/>
    <property type="match status" value="1"/>
</dbReference>
<evidence type="ECO:0000256" key="4">
    <source>
        <dbReference type="ARBA" id="ARBA00022801"/>
    </source>
</evidence>
<dbReference type="PANTHER" id="PTHR42648">
    <property type="entry name" value="TRANSPOSASE, PUTATIVE-RELATED"/>
    <property type="match status" value="1"/>
</dbReference>
<feature type="region of interest" description="Disordered" evidence="5">
    <location>
        <begin position="1"/>
        <end position="22"/>
    </location>
</feature>
<protein>
    <submittedName>
        <fullName evidence="7">Retrovirus-related Pol polyprotein from transposon TNT 1-94</fullName>
    </submittedName>
</protein>
<dbReference type="InterPro" id="IPR057670">
    <property type="entry name" value="SH3_retrovirus"/>
</dbReference>
<sequence>MGKSDSDVENKSDHEIHVNETQVTQPTPIIIKSESSAFNAGIILNETNYDIWSQILEMHIAEKEKLSLIRKKAPPTEKEDEYEKWYSDNQKVKRWLLMSMSPEIMKRYIRIPTAQEIWKALSKAFYDGADELQLFTLNKRAFSAKQNGRTLSIYYGELIEIFGELDHRDTVVMECAKDVESYRKSIQRQRVHIFLAGLDGQFEQIRGEILRKDPTPELEECYALVRRESVRHATMKEEDENSEASAMATRNKSSQIWSTQKRQDQTRSNYPKNNFAADKSSDKCTHCNQTGHLKNRCFEIIGYPDWWDHNRDPRKRNSKKVSTAVVAETNAGIDFIEQTSALVGSAGNIGKDLNISSHVSNSAWIIDSGATDHMTFDSRHVLPLKPSSKKFVSTANGTSAPVIGKGSLPLNDTLNLDSVLVVPTLDYNLLSVSQITTALFCVVIFWPEYCVFKDIQTRKTIGCGTRRGALYYLDLESKSSDKLRQALTINSYEGSKKKSNIWLWHRRLGHASFGYLKKLFPSLFVTVDVSSFQCDVCELAKSHRASFPLILNKSPIPFMVIHSDVWGPSKVSSLGGSRWFVTFIDDCTRMTWVCLMKSKSEVSFLFKKFYKMICTQYNAQVQVLRSDNGGEYLSSEFQQYLETHGIVHQTTCSYTPQQNGVAERKNRHLLEVVRALLIEAHMPLSYWGEALTSAAYLINRVPSSTIDFRTPSQTLIEAVVSPVVPNLPPRVFGCVAFVHLHKHQSNKLTPRALRCVFVGYAAHKKGYRCYHPPTQKIFVTIDVIFHEGSMYFSSEPKHQEEYQDDVLTLDYDACTSEERKLTREREPFKHGEELVEHDHDNDTSDNNQDMSELDTSGETLERSGDEHSENNQNMSELDTSGETLQRSGDDHSENDAEQTGTTILTPPPFDVLVPQATDLPNQSIVEDVPNLDYEPSRKQLPPRRTRGIPKPTYEPELSNKVKYPMSCYVSNHRLSKLNQSFVNQLSIVSIPNNVQEALADPRWKDAMNEEMKSLMENKTWELVECPSGKKPVGCRWVYTVKYQADGQIERFKARLVAKGYTQTYGIDYTETFAPVAKINTVRVLLSLAANLDWPLQQFDVKNAFLHGDLFEEVYMDLPPGCAIPETHRNKVCRLKKSLYGLKQSPRAWFGRFTKSMKNFGYCQSNADHTLFLKKQHGKITALIVYVDDMVVTGNDPVERKALQSYLSKEFEMKDLGPLKYFLGIEVSRSNKGIFLCQRKYTLDLLQETGMSACQPVDVPIKEGLKLCVEPNQVPADKVRYQRLVGRLMYLAHTRPDLAYALSVVSQFMHNPGEQHMNAVMHILRYLKSAPGKGILFHKNEDHQRVDAYTDADWAGAVDDRRSTSGYFTFVGGNLVTWRSKKQNVVARSSAEAEFRGMALAVCETLWLKLLMIDLGYPPNQPIRVYCDNKAACDIAHNPVQHDRTKHVEVDRFFIKEKLDEKVLELPKIRSEDQLADILTKAVSSRVFSKFLNKLGMCDIYAPT</sequence>
<feature type="compositionally biased region" description="Basic and acidic residues" evidence="5">
    <location>
        <begin position="818"/>
        <end position="842"/>
    </location>
</feature>
<dbReference type="GO" id="GO:0015074">
    <property type="term" value="P:DNA integration"/>
    <property type="evidence" value="ECO:0007669"/>
    <property type="project" value="InterPro"/>
</dbReference>
<evidence type="ECO:0000256" key="3">
    <source>
        <dbReference type="ARBA" id="ARBA00022750"/>
    </source>
</evidence>
<dbReference type="Pfam" id="PF13976">
    <property type="entry name" value="gag_pre-integrs"/>
    <property type="match status" value="1"/>
</dbReference>
<feature type="compositionally biased region" description="Polar residues" evidence="5">
    <location>
        <begin position="248"/>
        <end position="272"/>
    </location>
</feature>
<feature type="domain" description="Integrase catalytic" evidence="6">
    <location>
        <begin position="553"/>
        <end position="719"/>
    </location>
</feature>
<dbReference type="CDD" id="cd09272">
    <property type="entry name" value="RNase_HI_RT_Ty1"/>
    <property type="match status" value="1"/>
</dbReference>
<dbReference type="Pfam" id="PF25597">
    <property type="entry name" value="SH3_retrovirus"/>
    <property type="match status" value="1"/>
</dbReference>
<dbReference type="GO" id="GO:0006508">
    <property type="term" value="P:proteolysis"/>
    <property type="evidence" value="ECO:0007669"/>
    <property type="project" value="UniProtKB-KW"/>
</dbReference>
<dbReference type="InterPro" id="IPR025724">
    <property type="entry name" value="GAG-pre-integrase_dom"/>
</dbReference>
<evidence type="ECO:0000313" key="8">
    <source>
        <dbReference type="Proteomes" id="UP000236291"/>
    </source>
</evidence>
<keyword evidence="4" id="KW-0378">Hydrolase</keyword>
<evidence type="ECO:0000256" key="2">
    <source>
        <dbReference type="ARBA" id="ARBA00022723"/>
    </source>
</evidence>
<feature type="compositionally biased region" description="Polar residues" evidence="5">
    <location>
        <begin position="844"/>
        <end position="858"/>
    </location>
</feature>
<reference evidence="7 8" key="1">
    <citation type="journal article" date="2014" name="Am. J. Bot.">
        <title>Genome assembly and annotation for red clover (Trifolium pratense; Fabaceae).</title>
        <authorList>
            <person name="Istvanek J."/>
            <person name="Jaros M."/>
            <person name="Krenek A."/>
            <person name="Repkova J."/>
        </authorList>
    </citation>
    <scope>NUCLEOTIDE SEQUENCE [LARGE SCALE GENOMIC DNA]</scope>
    <source>
        <strain evidence="8">cv. Tatra</strain>
        <tissue evidence="7">Young leaves</tissue>
    </source>
</reference>
<name>A0A2K3MPN6_TRIPR</name>
<feature type="compositionally biased region" description="Basic and acidic residues" evidence="5">
    <location>
        <begin position="859"/>
        <end position="869"/>
    </location>
</feature>
<organism evidence="7 8">
    <name type="scientific">Trifolium pratense</name>
    <name type="common">Red clover</name>
    <dbReference type="NCBI Taxonomy" id="57577"/>
    <lineage>
        <taxon>Eukaryota</taxon>
        <taxon>Viridiplantae</taxon>
        <taxon>Streptophyta</taxon>
        <taxon>Embryophyta</taxon>
        <taxon>Tracheophyta</taxon>
        <taxon>Spermatophyta</taxon>
        <taxon>Magnoliopsida</taxon>
        <taxon>eudicotyledons</taxon>
        <taxon>Gunneridae</taxon>
        <taxon>Pentapetalae</taxon>
        <taxon>rosids</taxon>
        <taxon>fabids</taxon>
        <taxon>Fabales</taxon>
        <taxon>Fabaceae</taxon>
        <taxon>Papilionoideae</taxon>
        <taxon>50 kb inversion clade</taxon>
        <taxon>NPAAA clade</taxon>
        <taxon>Hologalegina</taxon>
        <taxon>IRL clade</taxon>
        <taxon>Trifolieae</taxon>
        <taxon>Trifolium</taxon>
    </lineage>
</organism>
<dbReference type="Pfam" id="PF07727">
    <property type="entry name" value="RVT_2"/>
    <property type="match status" value="1"/>
</dbReference>
<proteinExistence type="predicted"/>
<dbReference type="InterPro" id="IPR039537">
    <property type="entry name" value="Retrotran_Ty1/copia-like"/>
</dbReference>
<dbReference type="Pfam" id="PF22936">
    <property type="entry name" value="Pol_BBD"/>
    <property type="match status" value="1"/>
</dbReference>